<dbReference type="OrthoDB" id="1470350at2759"/>
<dbReference type="AlphaFoldDB" id="A0A9P7Z898"/>
<comment type="caution">
    <text evidence="2">The sequence shown here is derived from an EMBL/GenBank/DDBJ whole genome shotgun (WGS) entry which is preliminary data.</text>
</comment>
<dbReference type="SUPFAM" id="SSF48264">
    <property type="entry name" value="Cytochrome P450"/>
    <property type="match status" value="1"/>
</dbReference>
<dbReference type="Gene3D" id="1.10.630.10">
    <property type="entry name" value="Cytochrome P450"/>
    <property type="match status" value="1"/>
</dbReference>
<accession>A0A9P7Z898</accession>
<gene>
    <name evidence="2" type="ORF">BJ878DRAFT_415039</name>
</gene>
<dbReference type="GO" id="GO:0004497">
    <property type="term" value="F:monooxygenase activity"/>
    <property type="evidence" value="ECO:0007669"/>
    <property type="project" value="InterPro"/>
</dbReference>
<evidence type="ECO:0000313" key="2">
    <source>
        <dbReference type="EMBL" id="KAG9247354.1"/>
    </source>
</evidence>
<dbReference type="EMBL" id="MU253774">
    <property type="protein sequence ID" value="KAG9247354.1"/>
    <property type="molecule type" value="Genomic_DNA"/>
</dbReference>
<dbReference type="GO" id="GO:0010181">
    <property type="term" value="F:FMN binding"/>
    <property type="evidence" value="ECO:0007669"/>
    <property type="project" value="InterPro"/>
</dbReference>
<dbReference type="GO" id="GO:0016705">
    <property type="term" value="F:oxidoreductase activity, acting on paired donors, with incorporation or reduction of molecular oxygen"/>
    <property type="evidence" value="ECO:0007669"/>
    <property type="project" value="InterPro"/>
</dbReference>
<dbReference type="InterPro" id="IPR008254">
    <property type="entry name" value="Flavodoxin/NO_synth"/>
</dbReference>
<sequence length="152" mass="16528">MIAGPPGLQLIGNTNGLDSADTMVDLRKLAERYGPMFKLYIGRADRIFLTTQELLNEACNKPIYQKMVLGALKEIRNGVEDELFSAYPGEHNWGVAHKGWSRAMRATETFSIMTILYGSNAGKCEAPAQSLARAAPSHGFQATAALIDPAVD</sequence>
<dbReference type="GO" id="GO:0020037">
    <property type="term" value="F:heme binding"/>
    <property type="evidence" value="ECO:0007669"/>
    <property type="project" value="InterPro"/>
</dbReference>
<reference evidence="2" key="1">
    <citation type="journal article" date="2021" name="IMA Fungus">
        <title>Genomic characterization of three marine fungi, including Emericellopsis atlantica sp. nov. with signatures of a generalist lifestyle and marine biomass degradation.</title>
        <authorList>
            <person name="Hagestad O.C."/>
            <person name="Hou L."/>
            <person name="Andersen J.H."/>
            <person name="Hansen E.H."/>
            <person name="Altermark B."/>
            <person name="Li C."/>
            <person name="Kuhnert E."/>
            <person name="Cox R.J."/>
            <person name="Crous P.W."/>
            <person name="Spatafora J.W."/>
            <person name="Lail K."/>
            <person name="Amirebrahimi M."/>
            <person name="Lipzen A."/>
            <person name="Pangilinan J."/>
            <person name="Andreopoulos W."/>
            <person name="Hayes R.D."/>
            <person name="Ng V."/>
            <person name="Grigoriev I.V."/>
            <person name="Jackson S.A."/>
            <person name="Sutton T.D.S."/>
            <person name="Dobson A.D.W."/>
            <person name="Rama T."/>
        </authorList>
    </citation>
    <scope>NUCLEOTIDE SEQUENCE</scope>
    <source>
        <strain evidence="2">TRa3180A</strain>
    </source>
</reference>
<evidence type="ECO:0000259" key="1">
    <source>
        <dbReference type="PROSITE" id="PS50902"/>
    </source>
</evidence>
<feature type="domain" description="Flavodoxin-like" evidence="1">
    <location>
        <begin position="113"/>
        <end position="152"/>
    </location>
</feature>
<name>A0A9P7Z898_9HELO</name>
<organism evidence="2 3">
    <name type="scientific">Calycina marina</name>
    <dbReference type="NCBI Taxonomy" id="1763456"/>
    <lineage>
        <taxon>Eukaryota</taxon>
        <taxon>Fungi</taxon>
        <taxon>Dikarya</taxon>
        <taxon>Ascomycota</taxon>
        <taxon>Pezizomycotina</taxon>
        <taxon>Leotiomycetes</taxon>
        <taxon>Helotiales</taxon>
        <taxon>Pezizellaceae</taxon>
        <taxon>Calycina</taxon>
    </lineage>
</organism>
<protein>
    <recommendedName>
        <fullName evidence="1">Flavodoxin-like domain-containing protein</fullName>
    </recommendedName>
</protein>
<keyword evidence="3" id="KW-1185">Reference proteome</keyword>
<dbReference type="PROSITE" id="PS50902">
    <property type="entry name" value="FLAVODOXIN_LIKE"/>
    <property type="match status" value="1"/>
</dbReference>
<dbReference type="Proteomes" id="UP000887226">
    <property type="component" value="Unassembled WGS sequence"/>
</dbReference>
<proteinExistence type="predicted"/>
<dbReference type="GO" id="GO:0005506">
    <property type="term" value="F:iron ion binding"/>
    <property type="evidence" value="ECO:0007669"/>
    <property type="project" value="InterPro"/>
</dbReference>
<dbReference type="InterPro" id="IPR036396">
    <property type="entry name" value="Cyt_P450_sf"/>
</dbReference>
<evidence type="ECO:0000313" key="3">
    <source>
        <dbReference type="Proteomes" id="UP000887226"/>
    </source>
</evidence>